<keyword evidence="5" id="KW-1185">Reference proteome</keyword>
<dbReference type="STRING" id="551991.SAMN05192529_12448"/>
<dbReference type="InterPro" id="IPR011250">
    <property type="entry name" value="OMP/PagP_B-barrel"/>
</dbReference>
<dbReference type="Proteomes" id="UP000199041">
    <property type="component" value="Unassembled WGS sequence"/>
</dbReference>
<sequence length="169" mass="18079">MKKAFLLFAAGLFFVGVSQAQYERPIGSEFSVGITGALPVGDFSDYSSFGLGIDAKYAYNFDEVIAATVSAGYNNFFVKGDLKDLGYKNQGFVPLKAGVRFSMGGLYAEPQIGAAIGTSKGSETVLDYAGQLGFMASPNLDLSLRYEGMSKNSITNSFIGLRVAYTMPF</sequence>
<dbReference type="InterPro" id="IPR027385">
    <property type="entry name" value="Beta-barrel_OMP"/>
</dbReference>
<gene>
    <name evidence="4" type="ORF">SAMN05192529_12448</name>
</gene>
<dbReference type="SUPFAM" id="SSF56925">
    <property type="entry name" value="OMPA-like"/>
    <property type="match status" value="1"/>
</dbReference>
<feature type="signal peptide" evidence="2">
    <location>
        <begin position="1"/>
        <end position="20"/>
    </location>
</feature>
<name>A0A1H4BUH4_9BACT</name>
<evidence type="ECO:0000256" key="2">
    <source>
        <dbReference type="SAM" id="SignalP"/>
    </source>
</evidence>
<dbReference type="EMBL" id="FNQY01000024">
    <property type="protein sequence ID" value="SEA51791.1"/>
    <property type="molecule type" value="Genomic_DNA"/>
</dbReference>
<feature type="domain" description="Outer membrane protein beta-barrel" evidence="3">
    <location>
        <begin position="9"/>
        <end position="165"/>
    </location>
</feature>
<dbReference type="RefSeq" id="WP_091400474.1">
    <property type="nucleotide sequence ID" value="NZ_FNQY01000024.1"/>
</dbReference>
<evidence type="ECO:0000256" key="1">
    <source>
        <dbReference type="ARBA" id="ARBA00022729"/>
    </source>
</evidence>
<organism evidence="4 5">
    <name type="scientific">Arachidicoccus rhizosphaerae</name>
    <dbReference type="NCBI Taxonomy" id="551991"/>
    <lineage>
        <taxon>Bacteria</taxon>
        <taxon>Pseudomonadati</taxon>
        <taxon>Bacteroidota</taxon>
        <taxon>Chitinophagia</taxon>
        <taxon>Chitinophagales</taxon>
        <taxon>Chitinophagaceae</taxon>
        <taxon>Arachidicoccus</taxon>
    </lineage>
</organism>
<dbReference type="Pfam" id="PF13505">
    <property type="entry name" value="OMP_b-brl"/>
    <property type="match status" value="1"/>
</dbReference>
<proteinExistence type="predicted"/>
<reference evidence="4 5" key="1">
    <citation type="submission" date="2016-10" db="EMBL/GenBank/DDBJ databases">
        <authorList>
            <person name="de Groot N.N."/>
        </authorList>
    </citation>
    <scope>NUCLEOTIDE SEQUENCE [LARGE SCALE GENOMIC DNA]</scope>
    <source>
        <strain evidence="4 5">Vu-144</strain>
    </source>
</reference>
<dbReference type="AlphaFoldDB" id="A0A1H4BUH4"/>
<accession>A0A1H4BUH4</accession>
<evidence type="ECO:0000313" key="4">
    <source>
        <dbReference type="EMBL" id="SEA51791.1"/>
    </source>
</evidence>
<evidence type="ECO:0000313" key="5">
    <source>
        <dbReference type="Proteomes" id="UP000199041"/>
    </source>
</evidence>
<keyword evidence="1 2" id="KW-0732">Signal</keyword>
<protein>
    <submittedName>
        <fullName evidence="4">Outer membrane protein beta-barrel domain-containing protein</fullName>
    </submittedName>
</protein>
<evidence type="ECO:0000259" key="3">
    <source>
        <dbReference type="Pfam" id="PF13505"/>
    </source>
</evidence>
<feature type="chain" id="PRO_5011736864" evidence="2">
    <location>
        <begin position="21"/>
        <end position="169"/>
    </location>
</feature>